<feature type="transmembrane region" description="Helical" evidence="2">
    <location>
        <begin position="281"/>
        <end position="302"/>
    </location>
</feature>
<dbReference type="EMBL" id="KQ257460">
    <property type="protein sequence ID" value="KNC98540.1"/>
    <property type="molecule type" value="Genomic_DNA"/>
</dbReference>
<dbReference type="Proteomes" id="UP000053201">
    <property type="component" value="Unassembled WGS sequence"/>
</dbReference>
<feature type="compositionally biased region" description="Polar residues" evidence="1">
    <location>
        <begin position="190"/>
        <end position="199"/>
    </location>
</feature>
<evidence type="ECO:0000313" key="4">
    <source>
        <dbReference type="Proteomes" id="UP000053201"/>
    </source>
</evidence>
<organism evidence="3 4">
    <name type="scientific">Spizellomyces punctatus (strain DAOM BR117)</name>
    <dbReference type="NCBI Taxonomy" id="645134"/>
    <lineage>
        <taxon>Eukaryota</taxon>
        <taxon>Fungi</taxon>
        <taxon>Fungi incertae sedis</taxon>
        <taxon>Chytridiomycota</taxon>
        <taxon>Chytridiomycota incertae sedis</taxon>
        <taxon>Chytridiomycetes</taxon>
        <taxon>Spizellomycetales</taxon>
        <taxon>Spizellomycetaceae</taxon>
        <taxon>Spizellomyces</taxon>
    </lineage>
</organism>
<sequence length="502" mass="55028">MSSYSYSPYYSPYAPTSGRYSPYNAYQPYPPPARPGSSASSGSGVEMIPTQPSGTPTSPYLHSCATPPLPVGARSASVSPPPNMYGSNLHHGQHHGRSVSLPRGVRSRLGSRDQDEWVDHRSHREEMLDGRYEDRDAKDVGLGVVPPLDEMSSTLPLASDEHVHKTKDLLEKNGLYTDLNQTESEADFESNPNHHNQPGVSDYPNPGRDAKQSTVFHHFTRDDSYTPSRSPTPTPKHFYRPPPQAPASHIHLFLFSTLTFILLHHLPFFSSWTRTLRLRLGFYPALIITLATSVAGGTIFRSKRTAIANFLVKCRAHPASREFGALLAAITLAYICAIMAPLAFRMLHSLATRIPILGPLGVYIALMWWCVMFSLVGIWAMAFFAWDVTKVVHGAVVNIFRYVVAADQDISSASSCASSSVGVSTFRVVNVSESEDEDIKVSASVSAYVAASERLSTCAIEKGKMAVGRFGRVAEAAEPASGMSTPRLSRNSSFTDRRMAIY</sequence>
<reference evidence="3 4" key="1">
    <citation type="submission" date="2009-08" db="EMBL/GenBank/DDBJ databases">
        <title>The Genome Sequence of Spizellomyces punctatus strain DAOM BR117.</title>
        <authorList>
            <consortium name="The Broad Institute Genome Sequencing Platform"/>
            <person name="Russ C."/>
            <person name="Cuomo C."/>
            <person name="Shea T."/>
            <person name="Young S.K."/>
            <person name="Zeng Q."/>
            <person name="Koehrsen M."/>
            <person name="Haas B."/>
            <person name="Borodovsky M."/>
            <person name="Guigo R."/>
            <person name="Alvarado L."/>
            <person name="Berlin A."/>
            <person name="Bochicchio J."/>
            <person name="Borenstein D."/>
            <person name="Chapman S."/>
            <person name="Chen Z."/>
            <person name="Engels R."/>
            <person name="Freedman E."/>
            <person name="Gellesch M."/>
            <person name="Goldberg J."/>
            <person name="Griggs A."/>
            <person name="Gujja S."/>
            <person name="Heiman D."/>
            <person name="Hepburn T."/>
            <person name="Howarth C."/>
            <person name="Jen D."/>
            <person name="Larson L."/>
            <person name="Lewis B."/>
            <person name="Mehta T."/>
            <person name="Park D."/>
            <person name="Pearson M."/>
            <person name="Roberts A."/>
            <person name="Saif S."/>
            <person name="Shenoy N."/>
            <person name="Sisk P."/>
            <person name="Stolte C."/>
            <person name="Sykes S."/>
            <person name="Thomson T."/>
            <person name="Walk T."/>
            <person name="White J."/>
            <person name="Yandava C."/>
            <person name="Burger G."/>
            <person name="Gray M.W."/>
            <person name="Holland P.W.H."/>
            <person name="King N."/>
            <person name="Lang F.B.F."/>
            <person name="Roger A.J."/>
            <person name="Ruiz-Trillo I."/>
            <person name="Lander E."/>
            <person name="Nusbaum C."/>
        </authorList>
    </citation>
    <scope>NUCLEOTIDE SEQUENCE [LARGE SCALE GENOMIC DNA]</scope>
    <source>
        <strain evidence="3 4">DAOM BR117</strain>
    </source>
</reference>
<proteinExistence type="predicted"/>
<keyword evidence="4" id="KW-1185">Reference proteome</keyword>
<keyword evidence="2" id="KW-0472">Membrane</keyword>
<dbReference type="VEuPathDB" id="FungiDB:SPPG_06230"/>
<feature type="transmembrane region" description="Helical" evidence="2">
    <location>
        <begin position="323"/>
        <end position="344"/>
    </location>
</feature>
<feature type="compositionally biased region" description="Low complexity" evidence="1">
    <location>
        <begin position="35"/>
        <end position="44"/>
    </location>
</feature>
<keyword evidence="2" id="KW-1133">Transmembrane helix</keyword>
<feature type="region of interest" description="Disordered" evidence="1">
    <location>
        <begin position="72"/>
        <end position="103"/>
    </location>
</feature>
<evidence type="ECO:0000313" key="3">
    <source>
        <dbReference type="EMBL" id="KNC98540.1"/>
    </source>
</evidence>
<dbReference type="RefSeq" id="XP_016606579.1">
    <property type="nucleotide sequence ID" value="XM_016754437.1"/>
</dbReference>
<evidence type="ECO:0000256" key="1">
    <source>
        <dbReference type="SAM" id="MobiDB-lite"/>
    </source>
</evidence>
<name>A0A0L0HAE7_SPIPD</name>
<protein>
    <submittedName>
        <fullName evidence="3">Uncharacterized protein</fullName>
    </submittedName>
</protein>
<evidence type="ECO:0000256" key="2">
    <source>
        <dbReference type="SAM" id="Phobius"/>
    </source>
</evidence>
<dbReference type="OrthoDB" id="2162282at2759"/>
<accession>A0A0L0HAE7</accession>
<dbReference type="RefSeq" id="XP_016606580.1">
    <property type="nucleotide sequence ID" value="XM_016754438.1"/>
</dbReference>
<feature type="transmembrane region" description="Helical" evidence="2">
    <location>
        <begin position="250"/>
        <end position="269"/>
    </location>
</feature>
<feature type="region of interest" description="Disordered" evidence="1">
    <location>
        <begin position="184"/>
        <end position="211"/>
    </location>
</feature>
<keyword evidence="2" id="KW-0812">Transmembrane</keyword>
<feature type="region of interest" description="Disordered" evidence="1">
    <location>
        <begin position="1"/>
        <end position="60"/>
    </location>
</feature>
<dbReference type="AlphaFoldDB" id="A0A0L0HAE7"/>
<feature type="compositionally biased region" description="Low complexity" evidence="1">
    <location>
        <begin position="1"/>
        <end position="13"/>
    </location>
</feature>
<gene>
    <name evidence="3" type="ORF">SPPG_06230</name>
</gene>
<feature type="compositionally biased region" description="Polar residues" evidence="1">
    <location>
        <begin position="50"/>
        <end position="60"/>
    </location>
</feature>
<feature type="transmembrane region" description="Helical" evidence="2">
    <location>
        <begin position="364"/>
        <end position="386"/>
    </location>
</feature>
<dbReference type="EMBL" id="KQ257460">
    <property type="protein sequence ID" value="KNC98539.1"/>
    <property type="molecule type" value="Genomic_DNA"/>
</dbReference>
<dbReference type="GeneID" id="27689553"/>